<evidence type="ECO:0000259" key="12">
    <source>
        <dbReference type="PROSITE" id="PS50929"/>
    </source>
</evidence>
<dbReference type="CDD" id="cd18582">
    <property type="entry name" value="ABC_6TM_ATM1_ABCB7"/>
    <property type="match status" value="1"/>
</dbReference>
<evidence type="ECO:0000259" key="11">
    <source>
        <dbReference type="PROSITE" id="PS50893"/>
    </source>
</evidence>
<dbReference type="GO" id="GO:0005886">
    <property type="term" value="C:plasma membrane"/>
    <property type="evidence" value="ECO:0007669"/>
    <property type="project" value="UniProtKB-SubCell"/>
</dbReference>
<dbReference type="SUPFAM" id="SSF90123">
    <property type="entry name" value="ABC transporter transmembrane region"/>
    <property type="match status" value="1"/>
</dbReference>
<dbReference type="PANTHER" id="PTHR24221:SF654">
    <property type="entry name" value="ATP-BINDING CASSETTE SUB-FAMILY B MEMBER 6"/>
    <property type="match status" value="1"/>
</dbReference>
<dbReference type="AlphaFoldDB" id="A0A1Y2JDH1"/>
<sequence length="652" mass="72455">MDQPQSFDGADVPVPPAGGSLERATLMGTLAHLWPYIWPGDRFDLKMRVVWSMVLLLAAKLITLTVPFSFKWATDALTGANTAPVAADNWHLWVIASPLLLTASYGVTRILMAVLTQWRDGIFARVAMHAVRKLATITFIHMHELSLRFHLERKTGGLTRVLERGREGIEVIVRMVILQLIPTIVEVTLLLAVLLWQFDWRYVVATLITVAVYMYYTYIATEWRIGIRRKMNDSDTEANTKAIDSLLNYETVKYFSAEAREAQRYDRSVARYEESSVQAYTSLAVLNTGQAVIFTLGLTATMLMCAIGVRNGTNTVGDFVLVNAMMIQLYQPLNFMGMVYREIKQAIIDIEKMFNVLGREAEIKDVPDAKPLVVSAGNMRFEDVRFAYEPTRPILKGISFEVPAGKTVAIVGPSGAGKSTISRLLFRLYDVSGGKILIDGQDIREVTQASLRASIGMVPQDTVLFNDTIRYNIRYGRWDADDAEVEEAARLAQIDHFIRMAPMGYETQVGERGLKLSGGEKQRVAIARTVLKAPPILVLDEATSALDTHTEHEIQGALDRVSKNRTSLVIAHRLSTIVGADEIIVLDQGRIAERGTHAKLLVQGGLYASMWNRQREAEAAREKLAKMADSSEAPNREPPPVDDALATSAAAE</sequence>
<gene>
    <name evidence="13" type="ORF">BSZ19_42535</name>
</gene>
<comment type="subcellular location">
    <subcellularLocation>
        <location evidence="1">Cell membrane</location>
        <topology evidence="1">Multi-pass membrane protein</topology>
    </subcellularLocation>
</comment>
<dbReference type="PROSITE" id="PS00211">
    <property type="entry name" value="ABC_TRANSPORTER_1"/>
    <property type="match status" value="1"/>
</dbReference>
<evidence type="ECO:0000256" key="2">
    <source>
        <dbReference type="ARBA" id="ARBA00005417"/>
    </source>
</evidence>
<evidence type="ECO:0000256" key="3">
    <source>
        <dbReference type="ARBA" id="ARBA00022692"/>
    </source>
</evidence>
<dbReference type="InterPro" id="IPR003593">
    <property type="entry name" value="AAA+_ATPase"/>
</dbReference>
<feature type="transmembrane region" description="Helical" evidence="10">
    <location>
        <begin position="49"/>
        <end position="70"/>
    </location>
</feature>
<dbReference type="Pfam" id="PF00005">
    <property type="entry name" value="ABC_tran"/>
    <property type="match status" value="1"/>
</dbReference>
<dbReference type="RefSeq" id="WP_085404828.1">
    <property type="nucleotide sequence ID" value="NZ_NAFL01000283.1"/>
</dbReference>
<reference evidence="13 14" key="1">
    <citation type="submission" date="2017-03" db="EMBL/GenBank/DDBJ databases">
        <title>Whole genome sequences of fourteen strains of Bradyrhizobium canariense and one strain of Bradyrhizobium japonicum isolated from Lupinus (Papilionoideae: Genisteae) species in Algeria.</title>
        <authorList>
            <person name="Crovadore J."/>
            <person name="Chekireb D."/>
            <person name="Brachmann A."/>
            <person name="Chablais R."/>
            <person name="Cochard B."/>
            <person name="Lefort F."/>
        </authorList>
    </citation>
    <scope>NUCLEOTIDE SEQUENCE [LARGE SCALE GENOMIC DNA]</scope>
    <source>
        <strain evidence="13 14">UBMA197</strain>
    </source>
</reference>
<evidence type="ECO:0000256" key="8">
    <source>
        <dbReference type="ARBA" id="ARBA00024722"/>
    </source>
</evidence>
<feature type="domain" description="ABC transporter" evidence="11">
    <location>
        <begin position="379"/>
        <end position="613"/>
    </location>
</feature>
<feature type="region of interest" description="Disordered" evidence="9">
    <location>
        <begin position="621"/>
        <end position="652"/>
    </location>
</feature>
<evidence type="ECO:0000313" key="13">
    <source>
        <dbReference type="EMBL" id="OSJ23946.1"/>
    </source>
</evidence>
<dbReference type="FunFam" id="3.40.50.300:FF:003468">
    <property type="entry name" value="ABC transporter"/>
    <property type="match status" value="1"/>
</dbReference>
<comment type="caution">
    <text evidence="13">The sequence shown here is derived from an EMBL/GenBank/DDBJ whole genome shotgun (WGS) entry which is preliminary data.</text>
</comment>
<evidence type="ECO:0000256" key="1">
    <source>
        <dbReference type="ARBA" id="ARBA00004651"/>
    </source>
</evidence>
<keyword evidence="3 10" id="KW-0812">Transmembrane</keyword>
<organism evidence="13 14">
    <name type="scientific">Bradyrhizobium japonicum</name>
    <dbReference type="NCBI Taxonomy" id="375"/>
    <lineage>
        <taxon>Bacteria</taxon>
        <taxon>Pseudomonadati</taxon>
        <taxon>Pseudomonadota</taxon>
        <taxon>Alphaproteobacteria</taxon>
        <taxon>Hyphomicrobiales</taxon>
        <taxon>Nitrobacteraceae</taxon>
        <taxon>Bradyrhizobium</taxon>
    </lineage>
</organism>
<evidence type="ECO:0000313" key="14">
    <source>
        <dbReference type="Proteomes" id="UP000193335"/>
    </source>
</evidence>
<dbReference type="PROSITE" id="PS50929">
    <property type="entry name" value="ABC_TM1F"/>
    <property type="match status" value="1"/>
</dbReference>
<dbReference type="Pfam" id="PF00664">
    <property type="entry name" value="ABC_membrane"/>
    <property type="match status" value="1"/>
</dbReference>
<evidence type="ECO:0000256" key="10">
    <source>
        <dbReference type="SAM" id="Phobius"/>
    </source>
</evidence>
<dbReference type="Proteomes" id="UP000193335">
    <property type="component" value="Unassembled WGS sequence"/>
</dbReference>
<dbReference type="SUPFAM" id="SSF52540">
    <property type="entry name" value="P-loop containing nucleoside triphosphate hydrolases"/>
    <property type="match status" value="1"/>
</dbReference>
<protein>
    <submittedName>
        <fullName evidence="13">Metal ABC transporter permease</fullName>
    </submittedName>
</protein>
<dbReference type="InterPro" id="IPR027417">
    <property type="entry name" value="P-loop_NTPase"/>
</dbReference>
<dbReference type="InterPro" id="IPR017871">
    <property type="entry name" value="ABC_transporter-like_CS"/>
</dbReference>
<dbReference type="Gene3D" id="3.40.50.300">
    <property type="entry name" value="P-loop containing nucleotide triphosphate hydrolases"/>
    <property type="match status" value="1"/>
</dbReference>
<evidence type="ECO:0000256" key="4">
    <source>
        <dbReference type="ARBA" id="ARBA00022741"/>
    </source>
</evidence>
<keyword evidence="7 10" id="KW-0472">Membrane</keyword>
<dbReference type="GO" id="GO:0016887">
    <property type="term" value="F:ATP hydrolysis activity"/>
    <property type="evidence" value="ECO:0007669"/>
    <property type="project" value="InterPro"/>
</dbReference>
<dbReference type="InterPro" id="IPR011527">
    <property type="entry name" value="ABC1_TM_dom"/>
</dbReference>
<dbReference type="InterPro" id="IPR036640">
    <property type="entry name" value="ABC1_TM_sf"/>
</dbReference>
<feature type="transmembrane region" description="Helical" evidence="10">
    <location>
        <begin position="90"/>
        <end position="115"/>
    </location>
</feature>
<dbReference type="Gene3D" id="1.20.1560.10">
    <property type="entry name" value="ABC transporter type 1, transmembrane domain"/>
    <property type="match status" value="1"/>
</dbReference>
<keyword evidence="6 10" id="KW-1133">Transmembrane helix</keyword>
<comment type="similarity">
    <text evidence="2">Belongs to the ABC transporter superfamily.</text>
</comment>
<evidence type="ECO:0000256" key="5">
    <source>
        <dbReference type="ARBA" id="ARBA00022840"/>
    </source>
</evidence>
<accession>A0A1Y2JDH1</accession>
<dbReference type="EMBL" id="NAFL01000283">
    <property type="protein sequence ID" value="OSJ23946.1"/>
    <property type="molecule type" value="Genomic_DNA"/>
</dbReference>
<evidence type="ECO:0000256" key="6">
    <source>
        <dbReference type="ARBA" id="ARBA00022989"/>
    </source>
</evidence>
<keyword evidence="4" id="KW-0547">Nucleotide-binding</keyword>
<keyword evidence="5" id="KW-0067">ATP-binding</keyword>
<name>A0A1Y2JDH1_BRAJP</name>
<dbReference type="PANTHER" id="PTHR24221">
    <property type="entry name" value="ATP-BINDING CASSETTE SUB-FAMILY B"/>
    <property type="match status" value="1"/>
</dbReference>
<dbReference type="InterPro" id="IPR039421">
    <property type="entry name" value="Type_1_exporter"/>
</dbReference>
<evidence type="ECO:0000256" key="9">
    <source>
        <dbReference type="SAM" id="MobiDB-lite"/>
    </source>
</evidence>
<dbReference type="GO" id="GO:0005524">
    <property type="term" value="F:ATP binding"/>
    <property type="evidence" value="ECO:0007669"/>
    <property type="project" value="UniProtKB-KW"/>
</dbReference>
<feature type="transmembrane region" description="Helical" evidence="10">
    <location>
        <begin position="171"/>
        <end position="196"/>
    </location>
</feature>
<feature type="transmembrane region" description="Helical" evidence="10">
    <location>
        <begin position="202"/>
        <end position="221"/>
    </location>
</feature>
<proteinExistence type="inferred from homology"/>
<dbReference type="InterPro" id="IPR003439">
    <property type="entry name" value="ABC_transporter-like_ATP-bd"/>
</dbReference>
<dbReference type="PROSITE" id="PS50893">
    <property type="entry name" value="ABC_TRANSPORTER_2"/>
    <property type="match status" value="1"/>
</dbReference>
<dbReference type="GO" id="GO:0140359">
    <property type="term" value="F:ABC-type transporter activity"/>
    <property type="evidence" value="ECO:0007669"/>
    <property type="project" value="InterPro"/>
</dbReference>
<dbReference type="SMART" id="SM00382">
    <property type="entry name" value="AAA"/>
    <property type="match status" value="1"/>
</dbReference>
<comment type="function">
    <text evidence="8">Involved in beta-(1--&gt;2)glucan export. Transmembrane domains (TMD) form a pore in the inner membrane and the ATP-binding domain (NBD) is responsible for energy generation.</text>
</comment>
<evidence type="ECO:0000256" key="7">
    <source>
        <dbReference type="ARBA" id="ARBA00023136"/>
    </source>
</evidence>
<dbReference type="CDD" id="cd03253">
    <property type="entry name" value="ABCC_ATM1_transporter"/>
    <property type="match status" value="1"/>
</dbReference>
<feature type="domain" description="ABC transmembrane type-1" evidence="12">
    <location>
        <begin position="50"/>
        <end position="345"/>
    </location>
</feature>